<evidence type="ECO:0000256" key="7">
    <source>
        <dbReference type="ARBA" id="ARBA00022679"/>
    </source>
</evidence>
<reference evidence="16" key="1">
    <citation type="submission" date="2018-05" db="EMBL/GenBank/DDBJ databases">
        <authorList>
            <person name="Lanie J.A."/>
            <person name="Ng W.-L."/>
            <person name="Kazmierczak K.M."/>
            <person name="Andrzejewski T.M."/>
            <person name="Davidsen T.M."/>
            <person name="Wayne K.J."/>
            <person name="Tettelin H."/>
            <person name="Glass J.I."/>
            <person name="Rusch D."/>
            <person name="Podicherti R."/>
            <person name="Tsui H.-C.T."/>
            <person name="Winkler M.E."/>
        </authorList>
    </citation>
    <scope>NUCLEOTIDE SEQUENCE</scope>
</reference>
<evidence type="ECO:0000256" key="6">
    <source>
        <dbReference type="ARBA" id="ARBA00022603"/>
    </source>
</evidence>
<dbReference type="Pfam" id="PF21016">
    <property type="entry name" value="RlmN_N"/>
    <property type="match status" value="1"/>
</dbReference>
<dbReference type="SFLD" id="SFLDS00029">
    <property type="entry name" value="Radical_SAM"/>
    <property type="match status" value="1"/>
</dbReference>
<keyword evidence="13" id="KW-1015">Disulfide bond</keyword>
<keyword evidence="7" id="KW-0808">Transferase</keyword>
<evidence type="ECO:0000256" key="9">
    <source>
        <dbReference type="ARBA" id="ARBA00022694"/>
    </source>
</evidence>
<evidence type="ECO:0000313" key="16">
    <source>
        <dbReference type="EMBL" id="SVA10967.1"/>
    </source>
</evidence>
<dbReference type="GO" id="GO:0030488">
    <property type="term" value="P:tRNA methylation"/>
    <property type="evidence" value="ECO:0007669"/>
    <property type="project" value="InterPro"/>
</dbReference>
<feature type="region of interest" description="Disordered" evidence="14">
    <location>
        <begin position="352"/>
        <end position="375"/>
    </location>
</feature>
<keyword evidence="3" id="KW-0004">4Fe-4S</keyword>
<protein>
    <recommendedName>
        <fullName evidence="15">Radical SAM core domain-containing protein</fullName>
    </recommendedName>
</protein>
<feature type="compositionally biased region" description="Basic and acidic residues" evidence="14">
    <location>
        <begin position="352"/>
        <end position="366"/>
    </location>
</feature>
<dbReference type="Gene3D" id="1.10.150.530">
    <property type="match status" value="1"/>
</dbReference>
<evidence type="ECO:0000256" key="4">
    <source>
        <dbReference type="ARBA" id="ARBA00022490"/>
    </source>
</evidence>
<dbReference type="SFLD" id="SFLDF00275">
    <property type="entry name" value="adenosine_C2_methyltransferase"/>
    <property type="match status" value="1"/>
</dbReference>
<evidence type="ECO:0000256" key="10">
    <source>
        <dbReference type="ARBA" id="ARBA00022723"/>
    </source>
</evidence>
<dbReference type="FunFam" id="1.10.150.530:FF:000003">
    <property type="entry name" value="Dual-specificity RNA methyltransferase RlmN"/>
    <property type="match status" value="1"/>
</dbReference>
<evidence type="ECO:0000256" key="11">
    <source>
        <dbReference type="ARBA" id="ARBA00023004"/>
    </source>
</evidence>
<dbReference type="GO" id="GO:0070475">
    <property type="term" value="P:rRNA base methylation"/>
    <property type="evidence" value="ECO:0007669"/>
    <property type="project" value="InterPro"/>
</dbReference>
<evidence type="ECO:0000256" key="12">
    <source>
        <dbReference type="ARBA" id="ARBA00023014"/>
    </source>
</evidence>
<keyword evidence="8" id="KW-0949">S-adenosyl-L-methionine</keyword>
<dbReference type="NCBIfam" id="TIGR00048">
    <property type="entry name" value="rRNA_mod_RlmN"/>
    <property type="match status" value="1"/>
</dbReference>
<dbReference type="SFLD" id="SFLDG01062">
    <property type="entry name" value="methyltransferase_(Class_A)"/>
    <property type="match status" value="1"/>
</dbReference>
<keyword evidence="11" id="KW-0408">Iron</keyword>
<keyword evidence="12" id="KW-0411">Iron-sulfur</keyword>
<name>A0A381T8E8_9ZZZZ</name>
<keyword evidence="4" id="KW-0963">Cytoplasm</keyword>
<sequence>MTEPSKSINLIGLDRWSLEEFFLELGERAYRATQLMKWIYHRGVEDFDAMTDFTKDLRMRLDTVATLEMPVELSRDESSDGTVRWVMQTQNGNAIETVWIPDGGRNTLCISSQIGCMLDCSFCATGKQGFNGNLLRSEIIGQVLHADRILKKNWDRGGITNVVFMGMGEPLLNFDAVMGSVDVLKDDFGFGLSKRRITVSTAGVVPGIKKMCGRTDVALAISLHSPRDLVRSELVPINRKYPIANLIKVCGEYLSTLGERRSVTIEYTLMEGVNDSPEDARDLAQLLRGLKCKINLIPFNPFPSCGYSRPSSGAIDAFQSNLINSGYTTMLRKTRGEDIDAACGQLVGQVEDRTRRSERHASRDKTIGSTLNRLS</sequence>
<dbReference type="PANTHER" id="PTHR30544:SF5">
    <property type="entry name" value="RADICAL SAM CORE DOMAIN-CONTAINING PROTEIN"/>
    <property type="match status" value="1"/>
</dbReference>
<comment type="subcellular location">
    <subcellularLocation>
        <location evidence="2">Cytoplasm</location>
    </subcellularLocation>
</comment>
<dbReference type="Pfam" id="PF04055">
    <property type="entry name" value="Radical_SAM"/>
    <property type="match status" value="1"/>
</dbReference>
<evidence type="ECO:0000256" key="14">
    <source>
        <dbReference type="SAM" id="MobiDB-lite"/>
    </source>
</evidence>
<dbReference type="InterPro" id="IPR058240">
    <property type="entry name" value="rSAM_sf"/>
</dbReference>
<dbReference type="AlphaFoldDB" id="A0A381T8E8"/>
<dbReference type="SUPFAM" id="SSF102114">
    <property type="entry name" value="Radical SAM enzymes"/>
    <property type="match status" value="1"/>
</dbReference>
<proteinExistence type="inferred from homology"/>
<dbReference type="PANTHER" id="PTHR30544">
    <property type="entry name" value="23S RRNA METHYLTRANSFERASE"/>
    <property type="match status" value="1"/>
</dbReference>
<dbReference type="GO" id="GO:0005737">
    <property type="term" value="C:cytoplasm"/>
    <property type="evidence" value="ECO:0007669"/>
    <property type="project" value="UniProtKB-SubCell"/>
</dbReference>
<dbReference type="InterPro" id="IPR013785">
    <property type="entry name" value="Aldolase_TIM"/>
</dbReference>
<evidence type="ECO:0000256" key="1">
    <source>
        <dbReference type="ARBA" id="ARBA00001966"/>
    </source>
</evidence>
<evidence type="ECO:0000256" key="13">
    <source>
        <dbReference type="ARBA" id="ARBA00023157"/>
    </source>
</evidence>
<feature type="domain" description="Radical SAM core" evidence="15">
    <location>
        <begin position="102"/>
        <end position="338"/>
    </location>
</feature>
<dbReference type="GO" id="GO:0046872">
    <property type="term" value="F:metal ion binding"/>
    <property type="evidence" value="ECO:0007669"/>
    <property type="project" value="UniProtKB-KW"/>
</dbReference>
<evidence type="ECO:0000256" key="5">
    <source>
        <dbReference type="ARBA" id="ARBA00022552"/>
    </source>
</evidence>
<gene>
    <name evidence="16" type="ORF">METZ01_LOCUS63821</name>
</gene>
<evidence type="ECO:0000259" key="15">
    <source>
        <dbReference type="PROSITE" id="PS51918"/>
    </source>
</evidence>
<dbReference type="EMBL" id="UINC01003997">
    <property type="protein sequence ID" value="SVA10967.1"/>
    <property type="molecule type" value="Genomic_DNA"/>
</dbReference>
<dbReference type="InterPro" id="IPR040072">
    <property type="entry name" value="Methyltransferase_A"/>
</dbReference>
<dbReference type="InterPro" id="IPR027492">
    <property type="entry name" value="RNA_MTrfase_RlmN"/>
</dbReference>
<comment type="cofactor">
    <cofactor evidence="1">
        <name>[4Fe-4S] cluster</name>
        <dbReference type="ChEBI" id="CHEBI:49883"/>
    </cofactor>
</comment>
<dbReference type="Gene3D" id="3.20.20.70">
    <property type="entry name" value="Aldolase class I"/>
    <property type="match status" value="1"/>
</dbReference>
<dbReference type="GO" id="GO:0051539">
    <property type="term" value="F:4 iron, 4 sulfur cluster binding"/>
    <property type="evidence" value="ECO:0007669"/>
    <property type="project" value="UniProtKB-KW"/>
</dbReference>
<dbReference type="CDD" id="cd01335">
    <property type="entry name" value="Radical_SAM"/>
    <property type="match status" value="1"/>
</dbReference>
<keyword evidence="5" id="KW-0698">rRNA processing</keyword>
<dbReference type="GO" id="GO:0008173">
    <property type="term" value="F:RNA methyltransferase activity"/>
    <property type="evidence" value="ECO:0007669"/>
    <property type="project" value="InterPro"/>
</dbReference>
<dbReference type="PIRSF" id="PIRSF006004">
    <property type="entry name" value="CHP00048"/>
    <property type="match status" value="1"/>
</dbReference>
<keyword evidence="6" id="KW-0489">Methyltransferase</keyword>
<evidence type="ECO:0000256" key="3">
    <source>
        <dbReference type="ARBA" id="ARBA00022485"/>
    </source>
</evidence>
<dbReference type="FunFam" id="3.20.20.70:FF:000014">
    <property type="entry name" value="Probable dual-specificity RNA methyltransferase RlmN"/>
    <property type="match status" value="1"/>
</dbReference>
<keyword evidence="9" id="KW-0819">tRNA processing</keyword>
<dbReference type="PROSITE" id="PS51918">
    <property type="entry name" value="RADICAL_SAM"/>
    <property type="match status" value="1"/>
</dbReference>
<dbReference type="InterPro" id="IPR004383">
    <property type="entry name" value="rRNA_lsu_MTrfase_RlmN/Cfr"/>
</dbReference>
<keyword evidence="10" id="KW-0479">Metal-binding</keyword>
<dbReference type="InterPro" id="IPR048641">
    <property type="entry name" value="RlmN_N"/>
</dbReference>
<dbReference type="HAMAP" id="MF_01849">
    <property type="entry name" value="RNA_methyltr_RlmN"/>
    <property type="match status" value="1"/>
</dbReference>
<evidence type="ECO:0000256" key="2">
    <source>
        <dbReference type="ARBA" id="ARBA00004496"/>
    </source>
</evidence>
<evidence type="ECO:0000256" key="8">
    <source>
        <dbReference type="ARBA" id="ARBA00022691"/>
    </source>
</evidence>
<accession>A0A381T8E8</accession>
<organism evidence="16">
    <name type="scientific">marine metagenome</name>
    <dbReference type="NCBI Taxonomy" id="408172"/>
    <lineage>
        <taxon>unclassified sequences</taxon>
        <taxon>metagenomes</taxon>
        <taxon>ecological metagenomes</taxon>
    </lineage>
</organism>
<dbReference type="InterPro" id="IPR007197">
    <property type="entry name" value="rSAM"/>
</dbReference>